<gene>
    <name evidence="2" type="ORF">WJX68_19840</name>
</gene>
<protein>
    <recommendedName>
        <fullName evidence="4">DUF998 domain-containing protein</fullName>
    </recommendedName>
</protein>
<reference evidence="2 3" key="1">
    <citation type="submission" date="2024-03" db="EMBL/GenBank/DDBJ databases">
        <title>Draft genome sequence of Pseudonocardia sp. DW16-2.</title>
        <authorList>
            <person name="Duangmal K."/>
        </authorList>
    </citation>
    <scope>NUCLEOTIDE SEQUENCE [LARGE SCALE GENOMIC DNA]</scope>
    <source>
        <strain evidence="2 3">DW16-2</strain>
    </source>
</reference>
<keyword evidence="1" id="KW-1133">Transmembrane helix</keyword>
<dbReference type="RefSeq" id="WP_340293181.1">
    <property type="nucleotide sequence ID" value="NZ_JBBJUP010000017.1"/>
</dbReference>
<feature type="transmembrane region" description="Helical" evidence="1">
    <location>
        <begin position="159"/>
        <end position="176"/>
    </location>
</feature>
<feature type="transmembrane region" description="Helical" evidence="1">
    <location>
        <begin position="12"/>
        <end position="33"/>
    </location>
</feature>
<evidence type="ECO:0008006" key="4">
    <source>
        <dbReference type="Google" id="ProtNLM"/>
    </source>
</evidence>
<evidence type="ECO:0000313" key="3">
    <source>
        <dbReference type="Proteomes" id="UP001364211"/>
    </source>
</evidence>
<keyword evidence="3" id="KW-1185">Reference proteome</keyword>
<evidence type="ECO:0000256" key="1">
    <source>
        <dbReference type="SAM" id="Phobius"/>
    </source>
</evidence>
<evidence type="ECO:0000313" key="2">
    <source>
        <dbReference type="EMBL" id="MEJ8281203.1"/>
    </source>
</evidence>
<dbReference type="EMBL" id="JBBJUP010000017">
    <property type="protein sequence ID" value="MEJ8281203.1"/>
    <property type="molecule type" value="Genomic_DNA"/>
</dbReference>
<name>A0ABU8TB65_9PSEU</name>
<keyword evidence="1" id="KW-0472">Membrane</keyword>
<organism evidence="2 3">
    <name type="scientific">Pseudonocardia spirodelae</name>
    <dbReference type="NCBI Taxonomy" id="3133431"/>
    <lineage>
        <taxon>Bacteria</taxon>
        <taxon>Bacillati</taxon>
        <taxon>Actinomycetota</taxon>
        <taxon>Actinomycetes</taxon>
        <taxon>Pseudonocardiales</taxon>
        <taxon>Pseudonocardiaceae</taxon>
        <taxon>Pseudonocardia</taxon>
    </lineage>
</organism>
<proteinExistence type="predicted"/>
<dbReference type="Proteomes" id="UP001364211">
    <property type="component" value="Unassembled WGS sequence"/>
</dbReference>
<feature type="transmembrane region" description="Helical" evidence="1">
    <location>
        <begin position="130"/>
        <end position="153"/>
    </location>
</feature>
<feature type="transmembrane region" description="Helical" evidence="1">
    <location>
        <begin position="96"/>
        <end position="118"/>
    </location>
</feature>
<accession>A0ABU8TB65</accession>
<sequence length="193" mass="18999">MDGPPVWADPWWVPAHLLGVLGFAAFVAGVAAVRERARGGRAEPTARVALGAAAAGTALLLPYYGAEAFGLSAVGSAVADPDAAGRLAELVRTGPWAATTFAAGLVALAVAGVVVAAVRRGAGPDGAHRAGPGASAGAVLVAVAMVLYLPQFFATPELRITHGVVLGVGCVLVGLARRRPVRAAAAVTGVAAG</sequence>
<feature type="transmembrane region" description="Helical" evidence="1">
    <location>
        <begin position="45"/>
        <end position="64"/>
    </location>
</feature>
<keyword evidence="1" id="KW-0812">Transmembrane</keyword>
<comment type="caution">
    <text evidence="2">The sequence shown here is derived from an EMBL/GenBank/DDBJ whole genome shotgun (WGS) entry which is preliminary data.</text>
</comment>